<accession>A0ABR4GD50</accession>
<evidence type="ECO:0000259" key="2">
    <source>
        <dbReference type="SMART" id="SM00939"/>
    </source>
</evidence>
<name>A0ABR4GD50_9EURO</name>
<feature type="domain" description="Xaa-Pro dipeptidyl-peptidase C-terminal" evidence="2">
    <location>
        <begin position="328"/>
        <end position="584"/>
    </location>
</feature>
<evidence type="ECO:0000313" key="3">
    <source>
        <dbReference type="EMBL" id="KAL2796962.1"/>
    </source>
</evidence>
<dbReference type="Gene3D" id="2.60.120.260">
    <property type="entry name" value="Galactose-binding domain-like"/>
    <property type="match status" value="1"/>
</dbReference>
<dbReference type="PANTHER" id="PTHR43056">
    <property type="entry name" value="PEPTIDASE S9 PROLYL OLIGOPEPTIDASE"/>
    <property type="match status" value="1"/>
</dbReference>
<dbReference type="InterPro" id="IPR005674">
    <property type="entry name" value="CocE/Ser_esterase"/>
</dbReference>
<organism evidence="3 4">
    <name type="scientific">Aspergillus keveii</name>
    <dbReference type="NCBI Taxonomy" id="714993"/>
    <lineage>
        <taxon>Eukaryota</taxon>
        <taxon>Fungi</taxon>
        <taxon>Dikarya</taxon>
        <taxon>Ascomycota</taxon>
        <taxon>Pezizomycotina</taxon>
        <taxon>Eurotiomycetes</taxon>
        <taxon>Eurotiomycetidae</taxon>
        <taxon>Eurotiales</taxon>
        <taxon>Aspergillaceae</taxon>
        <taxon>Aspergillus</taxon>
        <taxon>Aspergillus subgen. Nidulantes</taxon>
    </lineage>
</organism>
<sequence>MPVTFNVEVPVEDLKAPEIGHGGYQGLNPRTEILPKGHRTAPGRRALPCDIQIDHDVEIKVRDGCILYADIYLPPNAPSRSVPAILCWSPFGKKFNGIDSLRLMTPWNLGIPDGTLSGLEKFEAPDPAEFVPHGYAIVNVDSRGAFDSEGCMTIMGTQEAQDGYDVIEWLAQREWCNGSVGMAGNSHLAIIQWFIAALQPPSLKAIAPWEGCGDLYREQFARGGIYGGDLFDHLIVKYMLRGRNGIESFRKMFEKHPLANDWWNDKRPDMTKINIPTYITGTWGNTMHGMGAIRGWLEVQSKQKWLRWHPYQEWFDLWGNPQANVELLSFFDRYLKGIENDWEQTPRVRMAVLRYGEADPWDGIVEEGFPLARTNYRKAYLEKEGDLLLDHPSPLPGAVSYNAEDPTDFAKFTYTFPTRTQLVGISKAVLYMHCDDHDDMDVFLVLSKLSVSGELMFNLNIPWKGLPVSTIDEIPADKRTEVILYQGPTGILRASQRAIDTSKSMHPNWPFYPNDKQEKISPGTVVCLEIGIWGMGVQYEAGESLQLRVSGHYQGFSNFGTHEHVKNKGSHWVHVGGEYNSHLVLPFA</sequence>
<dbReference type="SUPFAM" id="SSF49785">
    <property type="entry name" value="Galactose-binding domain-like"/>
    <property type="match status" value="1"/>
</dbReference>
<evidence type="ECO:0000313" key="4">
    <source>
        <dbReference type="Proteomes" id="UP001610563"/>
    </source>
</evidence>
<dbReference type="InterPro" id="IPR000383">
    <property type="entry name" value="Xaa-Pro-like_dom"/>
</dbReference>
<proteinExistence type="predicted"/>
<dbReference type="PANTHER" id="PTHR43056:SF10">
    <property type="entry name" value="COCE_NOND FAMILY, PUTATIVE (AFU_ORTHOLOGUE AFUA_7G00600)-RELATED"/>
    <property type="match status" value="1"/>
</dbReference>
<dbReference type="InterPro" id="IPR013736">
    <property type="entry name" value="Xaa-Pro_dipept_C"/>
</dbReference>
<dbReference type="Gene3D" id="3.40.50.1820">
    <property type="entry name" value="alpha/beta hydrolase"/>
    <property type="match status" value="1"/>
</dbReference>
<evidence type="ECO:0000256" key="1">
    <source>
        <dbReference type="ARBA" id="ARBA00022801"/>
    </source>
</evidence>
<dbReference type="GO" id="GO:0016787">
    <property type="term" value="F:hydrolase activity"/>
    <property type="evidence" value="ECO:0007669"/>
    <property type="project" value="UniProtKB-KW"/>
</dbReference>
<dbReference type="EMBL" id="JBFTWV010000022">
    <property type="protein sequence ID" value="KAL2796962.1"/>
    <property type="molecule type" value="Genomic_DNA"/>
</dbReference>
<protein>
    <submittedName>
        <fullName evidence="3">Alpha/Beta hydrolase protein</fullName>
    </submittedName>
</protein>
<dbReference type="Proteomes" id="UP001610563">
    <property type="component" value="Unassembled WGS sequence"/>
</dbReference>
<comment type="caution">
    <text evidence="3">The sequence shown here is derived from an EMBL/GenBank/DDBJ whole genome shotgun (WGS) entry which is preliminary data.</text>
</comment>
<dbReference type="InterPro" id="IPR029058">
    <property type="entry name" value="AB_hydrolase_fold"/>
</dbReference>
<keyword evidence="4" id="KW-1185">Reference proteome</keyword>
<keyword evidence="1 3" id="KW-0378">Hydrolase</keyword>
<dbReference type="InterPro" id="IPR050585">
    <property type="entry name" value="Xaa-Pro_dipeptidyl-ppase/CocE"/>
</dbReference>
<dbReference type="NCBIfam" id="TIGR00976">
    <property type="entry name" value="CocE_NonD"/>
    <property type="match status" value="1"/>
</dbReference>
<reference evidence="3 4" key="1">
    <citation type="submission" date="2024-07" db="EMBL/GenBank/DDBJ databases">
        <title>Section-level genome sequencing and comparative genomics of Aspergillus sections Usti and Cavernicolus.</title>
        <authorList>
            <consortium name="Lawrence Berkeley National Laboratory"/>
            <person name="Nybo J.L."/>
            <person name="Vesth T.C."/>
            <person name="Theobald S."/>
            <person name="Frisvad J.C."/>
            <person name="Larsen T.O."/>
            <person name="Kjaerboelling I."/>
            <person name="Rothschild-Mancinelli K."/>
            <person name="Lyhne E.K."/>
            <person name="Kogle M.E."/>
            <person name="Barry K."/>
            <person name="Clum A."/>
            <person name="Na H."/>
            <person name="Ledsgaard L."/>
            <person name="Lin J."/>
            <person name="Lipzen A."/>
            <person name="Kuo A."/>
            <person name="Riley R."/>
            <person name="Mondo S."/>
            <person name="Labutti K."/>
            <person name="Haridas S."/>
            <person name="Pangalinan J."/>
            <person name="Salamov A.A."/>
            <person name="Simmons B.A."/>
            <person name="Magnuson J.K."/>
            <person name="Chen J."/>
            <person name="Drula E."/>
            <person name="Henrissat B."/>
            <person name="Wiebenga A."/>
            <person name="Lubbers R.J."/>
            <person name="Gomes A.C."/>
            <person name="Makela M.R."/>
            <person name="Stajich J."/>
            <person name="Grigoriev I.V."/>
            <person name="Mortensen U.H."/>
            <person name="De Vries R.P."/>
            <person name="Baker S.E."/>
            <person name="Andersen M.R."/>
        </authorList>
    </citation>
    <scope>NUCLEOTIDE SEQUENCE [LARGE SCALE GENOMIC DNA]</scope>
    <source>
        <strain evidence="3 4">CBS 209.92</strain>
    </source>
</reference>
<dbReference type="SUPFAM" id="SSF53474">
    <property type="entry name" value="alpha/beta-Hydrolases"/>
    <property type="match status" value="1"/>
</dbReference>
<gene>
    <name evidence="3" type="ORF">BJX66DRAFT_349232</name>
</gene>
<dbReference type="SMART" id="SM00939">
    <property type="entry name" value="PepX_C"/>
    <property type="match status" value="1"/>
</dbReference>
<dbReference type="Pfam" id="PF08530">
    <property type="entry name" value="PepX_C"/>
    <property type="match status" value="1"/>
</dbReference>
<dbReference type="Pfam" id="PF02129">
    <property type="entry name" value="Peptidase_S15"/>
    <property type="match status" value="1"/>
</dbReference>
<dbReference type="InterPro" id="IPR008979">
    <property type="entry name" value="Galactose-bd-like_sf"/>
</dbReference>
<dbReference type="Gene3D" id="1.10.3020.20">
    <property type="match status" value="1"/>
</dbReference>